<feature type="region of interest" description="Disordered" evidence="1">
    <location>
        <begin position="182"/>
        <end position="275"/>
    </location>
</feature>
<organism evidence="2 3">
    <name type="scientific">Triparma laevis f. longispina</name>
    <dbReference type="NCBI Taxonomy" id="1714387"/>
    <lineage>
        <taxon>Eukaryota</taxon>
        <taxon>Sar</taxon>
        <taxon>Stramenopiles</taxon>
        <taxon>Ochrophyta</taxon>
        <taxon>Bolidophyceae</taxon>
        <taxon>Parmales</taxon>
        <taxon>Triparmaceae</taxon>
        <taxon>Triparma</taxon>
    </lineage>
</organism>
<evidence type="ECO:0000313" key="3">
    <source>
        <dbReference type="Proteomes" id="UP001165122"/>
    </source>
</evidence>
<dbReference type="Proteomes" id="UP001165122">
    <property type="component" value="Unassembled WGS sequence"/>
</dbReference>
<keyword evidence="3" id="KW-1185">Reference proteome</keyword>
<accession>A0A9W7A3Y5</accession>
<protein>
    <submittedName>
        <fullName evidence="2">Uncharacterized protein</fullName>
    </submittedName>
</protein>
<dbReference type="OrthoDB" id="333752at2759"/>
<evidence type="ECO:0000313" key="2">
    <source>
        <dbReference type="EMBL" id="GMH62228.1"/>
    </source>
</evidence>
<feature type="compositionally biased region" description="Acidic residues" evidence="1">
    <location>
        <begin position="506"/>
        <end position="517"/>
    </location>
</feature>
<feature type="region of interest" description="Disordered" evidence="1">
    <location>
        <begin position="497"/>
        <end position="517"/>
    </location>
</feature>
<feature type="region of interest" description="Disordered" evidence="1">
    <location>
        <begin position="113"/>
        <end position="168"/>
    </location>
</feature>
<gene>
    <name evidence="2" type="ORF">TrLO_g1500</name>
</gene>
<comment type="caution">
    <text evidence="2">The sequence shown here is derived from an EMBL/GenBank/DDBJ whole genome shotgun (WGS) entry which is preliminary data.</text>
</comment>
<evidence type="ECO:0000256" key="1">
    <source>
        <dbReference type="SAM" id="MobiDB-lite"/>
    </source>
</evidence>
<feature type="compositionally biased region" description="Basic residues" evidence="1">
    <location>
        <begin position="119"/>
        <end position="133"/>
    </location>
</feature>
<name>A0A9W7A3Y5_9STRA</name>
<dbReference type="EMBL" id="BRXW01000515">
    <property type="protein sequence ID" value="GMH62228.1"/>
    <property type="molecule type" value="Genomic_DNA"/>
</dbReference>
<dbReference type="AlphaFoldDB" id="A0A9W7A3Y5"/>
<sequence length="666" mass="73186">MSIRIRLTNRSSVAQPTNFALSYDPATFTYADLLSSAWAHVPPTVIKSITGPVPKPKPKLDSEKPPTLSCVFVDGGSFPSKTLEVVNWGGSVLSSFSNGSSVEVRWRWIGSAGTAAAGPKKKQANKQGSKKKAKEPEEEADEYMPEEEPQTNNTTTSTSTSRSSGRNRNVVDYAKIEAEAQALQAPAPSKGKKGGGAVKPKAVARAQPGVSTSNRSGAAKMSKMTGQTLSGGSYTPSAQPAAQQARRRINLGSSEGDVTSTLLSSTSGNSGNTSKFLRSAMSGAVKKTYEVSLARDRLTAVLADVIHFSKTGTRSIVFDKNEGVGGNYTVTYKKSKMEGRGNHVDKNVQILSLEELTSVVEQVMKDTEGDDESRGMLKGEMMSLVSARVFWSFVFHFPGKHPHEVMRSGEGSDGKNWDWTFLDERRREKSDKAKDEEGMEEWNRMIDTYEIDDLDKVAELQKEEEKHDGVLAVENLEADVVEEAMTMKRKRLEALERRTKSRTDEDGGDVGGDVDDWDWVPDLVEVDEEEVRECFELGNPEMAPEKIKALVTQTMNPPHSIVNWVHLSLQTKWDGTGTPEENAVAVARGKTLDEIVLDLVGGQEGYDALEKARSNTVADMINWEGEEEMLSEESGAGVADCKRWIKRAKKVMAKEKMDWLKDWIIS</sequence>
<proteinExistence type="predicted"/>
<feature type="compositionally biased region" description="Polar residues" evidence="1">
    <location>
        <begin position="224"/>
        <end position="237"/>
    </location>
</feature>
<feature type="compositionally biased region" description="Low complexity" evidence="1">
    <location>
        <begin position="259"/>
        <end position="274"/>
    </location>
</feature>
<reference evidence="3" key="1">
    <citation type="journal article" date="2023" name="Commun. Biol.">
        <title>Genome analysis of Parmales, the sister group of diatoms, reveals the evolutionary specialization of diatoms from phago-mixotrophs to photoautotrophs.</title>
        <authorList>
            <person name="Ban H."/>
            <person name="Sato S."/>
            <person name="Yoshikawa S."/>
            <person name="Yamada K."/>
            <person name="Nakamura Y."/>
            <person name="Ichinomiya M."/>
            <person name="Sato N."/>
            <person name="Blanc-Mathieu R."/>
            <person name="Endo H."/>
            <person name="Kuwata A."/>
            <person name="Ogata H."/>
        </authorList>
    </citation>
    <scope>NUCLEOTIDE SEQUENCE [LARGE SCALE GENOMIC DNA]</scope>
    <source>
        <strain evidence="3">NIES 3700</strain>
    </source>
</reference>
<feature type="compositionally biased region" description="Acidic residues" evidence="1">
    <location>
        <begin position="136"/>
        <end position="149"/>
    </location>
</feature>
<feature type="compositionally biased region" description="Low complexity" evidence="1">
    <location>
        <begin position="151"/>
        <end position="168"/>
    </location>
</feature>